<keyword evidence="2 5" id="KW-0547">Nucleotide-binding</keyword>
<dbReference type="PANTHER" id="PTHR23407:SF1">
    <property type="entry name" value="5-FORMYLTETRAHYDROFOLATE CYCLO-LIGASE"/>
    <property type="match status" value="1"/>
</dbReference>
<evidence type="ECO:0000256" key="3">
    <source>
        <dbReference type="ARBA" id="ARBA00022840"/>
    </source>
</evidence>
<evidence type="ECO:0000256" key="4">
    <source>
        <dbReference type="PIRSR" id="PIRSR006806-1"/>
    </source>
</evidence>
<dbReference type="Gene3D" id="3.40.50.10420">
    <property type="entry name" value="NagB/RpiA/CoA transferase-like"/>
    <property type="match status" value="1"/>
</dbReference>
<keyword evidence="6" id="KW-0436">Ligase</keyword>
<organism evidence="6 7">
    <name type="scientific">Oricola thermophila</name>
    <dbReference type="NCBI Taxonomy" id="2742145"/>
    <lineage>
        <taxon>Bacteria</taxon>
        <taxon>Pseudomonadati</taxon>
        <taxon>Pseudomonadota</taxon>
        <taxon>Alphaproteobacteria</taxon>
        <taxon>Hyphomicrobiales</taxon>
        <taxon>Ahrensiaceae</taxon>
        <taxon>Oricola</taxon>
    </lineage>
</organism>
<evidence type="ECO:0000256" key="2">
    <source>
        <dbReference type="ARBA" id="ARBA00022741"/>
    </source>
</evidence>
<dbReference type="GO" id="GO:0035999">
    <property type="term" value="P:tetrahydrofolate interconversion"/>
    <property type="evidence" value="ECO:0007669"/>
    <property type="project" value="TreeGrafter"/>
</dbReference>
<dbReference type="PANTHER" id="PTHR23407">
    <property type="entry name" value="ATPASE INHIBITOR/5-FORMYLTETRAHYDROFOLATE CYCLO-LIGASE"/>
    <property type="match status" value="1"/>
</dbReference>
<comment type="catalytic activity">
    <reaction evidence="5">
        <text>(6S)-5-formyl-5,6,7,8-tetrahydrofolate + ATP = (6R)-5,10-methenyltetrahydrofolate + ADP + phosphate</text>
        <dbReference type="Rhea" id="RHEA:10488"/>
        <dbReference type="ChEBI" id="CHEBI:30616"/>
        <dbReference type="ChEBI" id="CHEBI:43474"/>
        <dbReference type="ChEBI" id="CHEBI:57455"/>
        <dbReference type="ChEBI" id="CHEBI:57457"/>
        <dbReference type="ChEBI" id="CHEBI:456216"/>
        <dbReference type="EC" id="6.3.3.2"/>
    </reaction>
</comment>
<name>A0A6N1VMM4_9HYPH</name>
<sequence>MGVPASSPCFAEELVQAPDGSFHLVDARQRRDVMRWRKAERERLIAARLAVGAAERAAWAAEIAGHVAELRDVSGRIVSLYWPIRGEPDLRPLAETVLRRGGTSALPVVEAKGQPLVFRPWRPGDDLERGVWNIPVPARGAPVVPDIVLAPVVGFDGEGYRLGYGGGFFDRTLATMEKRPVVIGVGYELARIPTIFPQPHDVPMDAIVTQAGTVVGA</sequence>
<dbReference type="EC" id="6.3.3.2" evidence="5"/>
<keyword evidence="3 5" id="KW-0067">ATP-binding</keyword>
<accession>A0A6N1VMM4</accession>
<dbReference type="GO" id="GO:0030272">
    <property type="term" value="F:5-formyltetrahydrofolate cyclo-ligase activity"/>
    <property type="evidence" value="ECO:0007669"/>
    <property type="project" value="UniProtKB-EC"/>
</dbReference>
<dbReference type="PIRSF" id="PIRSF006806">
    <property type="entry name" value="FTHF_cligase"/>
    <property type="match status" value="1"/>
</dbReference>
<evidence type="ECO:0000313" key="6">
    <source>
        <dbReference type="EMBL" id="QKV20672.1"/>
    </source>
</evidence>
<proteinExistence type="inferred from homology"/>
<keyword evidence="5" id="KW-0460">Magnesium</keyword>
<reference evidence="6 7" key="1">
    <citation type="submission" date="2020-06" db="EMBL/GenBank/DDBJ databases">
        <title>Oricola thermophila sp. nov. isolated from a tidal sediments.</title>
        <authorList>
            <person name="Kwon K.K."/>
            <person name="Yang S.-H."/>
            <person name="Park M.-J."/>
        </authorList>
    </citation>
    <scope>NUCLEOTIDE SEQUENCE [LARGE SCALE GENOMIC DNA]</scope>
    <source>
        <strain evidence="6 7">MEBiC13590</strain>
    </source>
</reference>
<dbReference type="GO" id="GO:0005524">
    <property type="term" value="F:ATP binding"/>
    <property type="evidence" value="ECO:0007669"/>
    <property type="project" value="UniProtKB-KW"/>
</dbReference>
<dbReference type="Proteomes" id="UP000509367">
    <property type="component" value="Chromosome"/>
</dbReference>
<dbReference type="AlphaFoldDB" id="A0A6N1VMM4"/>
<comment type="cofactor">
    <cofactor evidence="5">
        <name>Mg(2+)</name>
        <dbReference type="ChEBI" id="CHEBI:18420"/>
    </cofactor>
</comment>
<dbReference type="EMBL" id="CP054836">
    <property type="protein sequence ID" value="QKV20672.1"/>
    <property type="molecule type" value="Genomic_DNA"/>
</dbReference>
<dbReference type="InterPro" id="IPR002698">
    <property type="entry name" value="FTHF_cligase"/>
</dbReference>
<dbReference type="InterPro" id="IPR024185">
    <property type="entry name" value="FTHF_cligase-like_sf"/>
</dbReference>
<dbReference type="InterPro" id="IPR037171">
    <property type="entry name" value="NagB/RpiA_transferase-like"/>
</dbReference>
<dbReference type="GO" id="GO:0009396">
    <property type="term" value="P:folic acid-containing compound biosynthetic process"/>
    <property type="evidence" value="ECO:0007669"/>
    <property type="project" value="TreeGrafter"/>
</dbReference>
<comment type="similarity">
    <text evidence="1 5">Belongs to the 5-formyltetrahydrofolate cyclo-ligase family.</text>
</comment>
<keyword evidence="5" id="KW-0479">Metal-binding</keyword>
<protein>
    <recommendedName>
        <fullName evidence="5">5-formyltetrahydrofolate cyclo-ligase</fullName>
        <ecNumber evidence="5">6.3.3.2</ecNumber>
    </recommendedName>
</protein>
<dbReference type="SUPFAM" id="SSF100950">
    <property type="entry name" value="NagB/RpiA/CoA transferase-like"/>
    <property type="match status" value="1"/>
</dbReference>
<dbReference type="Pfam" id="PF01812">
    <property type="entry name" value="5-FTHF_cyc-lig"/>
    <property type="match status" value="1"/>
</dbReference>
<keyword evidence="7" id="KW-1185">Reference proteome</keyword>
<evidence type="ECO:0000256" key="1">
    <source>
        <dbReference type="ARBA" id="ARBA00010638"/>
    </source>
</evidence>
<dbReference type="GO" id="GO:0046872">
    <property type="term" value="F:metal ion binding"/>
    <property type="evidence" value="ECO:0007669"/>
    <property type="project" value="UniProtKB-KW"/>
</dbReference>
<evidence type="ECO:0000256" key="5">
    <source>
        <dbReference type="RuleBase" id="RU361279"/>
    </source>
</evidence>
<evidence type="ECO:0000313" key="7">
    <source>
        <dbReference type="Proteomes" id="UP000509367"/>
    </source>
</evidence>
<dbReference type="KEGG" id="orm:HTY61_14040"/>
<dbReference type="NCBIfam" id="TIGR02727">
    <property type="entry name" value="MTHFS_bact"/>
    <property type="match status" value="1"/>
</dbReference>
<feature type="binding site" evidence="4">
    <location>
        <position position="87"/>
    </location>
    <ligand>
        <name>substrate</name>
    </ligand>
</feature>
<gene>
    <name evidence="6" type="ORF">HTY61_14040</name>
</gene>